<comment type="caution">
    <text evidence="1">The sequence shown here is derived from an EMBL/GenBank/DDBJ whole genome shotgun (WGS) entry which is preliminary data.</text>
</comment>
<dbReference type="Proteomes" id="UP000034364">
    <property type="component" value="Unassembled WGS sequence"/>
</dbReference>
<proteinExistence type="predicted"/>
<evidence type="ECO:0000313" key="1">
    <source>
        <dbReference type="EMBL" id="KKU63376.1"/>
    </source>
</evidence>
<dbReference type="EMBL" id="LCNV01000026">
    <property type="protein sequence ID" value="KKU63376.1"/>
    <property type="molecule type" value="Genomic_DNA"/>
</dbReference>
<accession>A0A0G1S1X9</accession>
<evidence type="ECO:0000313" key="2">
    <source>
        <dbReference type="Proteomes" id="UP000034364"/>
    </source>
</evidence>
<sequence length="155" mass="17418">MIIETGLKCVVSGSFEKFKSEIDRTIEEFRDLGIQVLAPDTGWILKPKYQILTPTHSNFRPLPAERGMSVRQVEDSFLSALRNSDFQYVEDPGGYVGDVAALEIGFALACEVLIFSRQPISPTLNFDPMWRERVSQIEPLEPAKVVEKVISSKAK</sequence>
<gene>
    <name evidence="1" type="ORF">UX87_C0026G0018</name>
</gene>
<evidence type="ECO:0008006" key="3">
    <source>
        <dbReference type="Google" id="ProtNLM"/>
    </source>
</evidence>
<protein>
    <recommendedName>
        <fullName evidence="3">MazG nucleotide pyrophosphohydrolase</fullName>
    </recommendedName>
</protein>
<name>A0A0G1S1X9_9BACT</name>
<organism evidence="1 2">
    <name type="scientific">Candidatus Amesbacteria bacterium GW2011_GWA1_47_16</name>
    <dbReference type="NCBI Taxonomy" id="1618353"/>
    <lineage>
        <taxon>Bacteria</taxon>
        <taxon>Candidatus Amesiibacteriota</taxon>
    </lineage>
</organism>
<reference evidence="1 2" key="1">
    <citation type="journal article" date="2015" name="Nature">
        <title>rRNA introns, odd ribosomes, and small enigmatic genomes across a large radiation of phyla.</title>
        <authorList>
            <person name="Brown C.T."/>
            <person name="Hug L.A."/>
            <person name="Thomas B.C."/>
            <person name="Sharon I."/>
            <person name="Castelle C.J."/>
            <person name="Singh A."/>
            <person name="Wilkins M.J."/>
            <person name="Williams K.H."/>
            <person name="Banfield J.F."/>
        </authorList>
    </citation>
    <scope>NUCLEOTIDE SEQUENCE [LARGE SCALE GENOMIC DNA]</scope>
</reference>
<dbReference type="AlphaFoldDB" id="A0A0G1S1X9"/>